<evidence type="ECO:0000256" key="3">
    <source>
        <dbReference type="ARBA" id="ARBA00022490"/>
    </source>
</evidence>
<evidence type="ECO:0000313" key="9">
    <source>
        <dbReference type="EMBL" id="SEK45259.1"/>
    </source>
</evidence>
<dbReference type="SUPFAM" id="SSF53062">
    <property type="entry name" value="PTS system fructose IIA component-like"/>
    <property type="match status" value="1"/>
</dbReference>
<gene>
    <name evidence="9" type="ORF">SAMN05444515_10265</name>
</gene>
<name>A0A1H7H4M8_9GAMM</name>
<accession>A0A1H7H4M8</accession>
<comment type="subcellular location">
    <subcellularLocation>
        <location evidence="1">Cytoplasm</location>
    </subcellularLocation>
</comment>
<evidence type="ECO:0000256" key="4">
    <source>
        <dbReference type="ARBA" id="ARBA00022597"/>
    </source>
</evidence>
<keyword evidence="10" id="KW-1185">Reference proteome</keyword>
<dbReference type="InterPro" id="IPR033887">
    <property type="entry name" value="PTS_IIA_man"/>
</dbReference>
<evidence type="ECO:0000313" key="10">
    <source>
        <dbReference type="Proteomes" id="UP000199256"/>
    </source>
</evidence>
<protein>
    <submittedName>
        <fullName evidence="9">PTS system, ascorbate-specific IIA component</fullName>
    </submittedName>
</protein>
<reference evidence="10" key="1">
    <citation type="submission" date="2016-10" db="EMBL/GenBank/DDBJ databases">
        <authorList>
            <person name="Varghese N."/>
            <person name="Submissions S."/>
        </authorList>
    </citation>
    <scope>NUCLEOTIDE SEQUENCE [LARGE SCALE GENOMIC DNA]</scope>
    <source>
        <strain evidence="10">DSM 241</strain>
    </source>
</reference>
<evidence type="ECO:0000256" key="1">
    <source>
        <dbReference type="ARBA" id="ARBA00004496"/>
    </source>
</evidence>
<keyword evidence="7" id="KW-0418">Kinase</keyword>
<dbReference type="PANTHER" id="PTHR33799">
    <property type="entry name" value="PTS PERMEASE-RELATED-RELATED"/>
    <property type="match status" value="1"/>
</dbReference>
<evidence type="ECO:0000256" key="5">
    <source>
        <dbReference type="ARBA" id="ARBA00022679"/>
    </source>
</evidence>
<dbReference type="InterPro" id="IPR036662">
    <property type="entry name" value="PTS_EIIA_man-typ_sf"/>
</dbReference>
<dbReference type="GO" id="GO:0016301">
    <property type="term" value="F:kinase activity"/>
    <property type="evidence" value="ECO:0007669"/>
    <property type="project" value="UniProtKB-KW"/>
</dbReference>
<dbReference type="InterPro" id="IPR004701">
    <property type="entry name" value="PTS_EIIA_man-typ"/>
</dbReference>
<keyword evidence="3" id="KW-0963">Cytoplasm</keyword>
<evidence type="ECO:0000259" key="8">
    <source>
        <dbReference type="PROSITE" id="PS51096"/>
    </source>
</evidence>
<keyword evidence="6" id="KW-0598">Phosphotransferase system</keyword>
<dbReference type="PROSITE" id="PS51096">
    <property type="entry name" value="PTS_EIIA_TYPE_4"/>
    <property type="match status" value="1"/>
</dbReference>
<dbReference type="Gene3D" id="3.40.50.510">
    <property type="entry name" value="Phosphotransferase system, mannose-type IIA component"/>
    <property type="match status" value="1"/>
</dbReference>
<evidence type="ECO:0000256" key="6">
    <source>
        <dbReference type="ARBA" id="ARBA00022683"/>
    </source>
</evidence>
<keyword evidence="2" id="KW-0813">Transport</keyword>
<dbReference type="InterPro" id="IPR051471">
    <property type="entry name" value="Bacterial_PTS_sugar_comp"/>
</dbReference>
<evidence type="ECO:0000256" key="7">
    <source>
        <dbReference type="ARBA" id="ARBA00022777"/>
    </source>
</evidence>
<feature type="domain" description="PTS EIIA type-4" evidence="8">
    <location>
        <begin position="2"/>
        <end position="124"/>
    </location>
</feature>
<organism evidence="9 10">
    <name type="scientific">Ectothiorhodospira marina</name>
    <dbReference type="NCBI Taxonomy" id="1396821"/>
    <lineage>
        <taxon>Bacteria</taxon>
        <taxon>Pseudomonadati</taxon>
        <taxon>Pseudomonadota</taxon>
        <taxon>Gammaproteobacteria</taxon>
        <taxon>Chromatiales</taxon>
        <taxon>Ectothiorhodospiraceae</taxon>
        <taxon>Ectothiorhodospira</taxon>
    </lineage>
</organism>
<dbReference type="STRING" id="1396821.SAMN05444515_10265"/>
<dbReference type="PANTHER" id="PTHR33799:SF1">
    <property type="entry name" value="PTS SYSTEM MANNOSE-SPECIFIC EIIAB COMPONENT-RELATED"/>
    <property type="match status" value="1"/>
</dbReference>
<dbReference type="AlphaFoldDB" id="A0A1H7H4M8"/>
<dbReference type="Proteomes" id="UP000199256">
    <property type="component" value="Unassembled WGS sequence"/>
</dbReference>
<dbReference type="EMBL" id="FOAA01000002">
    <property type="protein sequence ID" value="SEK45259.1"/>
    <property type="molecule type" value="Genomic_DNA"/>
</dbReference>
<dbReference type="GO" id="GO:0009401">
    <property type="term" value="P:phosphoenolpyruvate-dependent sugar phosphotransferase system"/>
    <property type="evidence" value="ECO:0007669"/>
    <property type="project" value="UniProtKB-KW"/>
</dbReference>
<dbReference type="CDD" id="cd00006">
    <property type="entry name" value="PTS_IIA_man"/>
    <property type="match status" value="1"/>
</dbReference>
<proteinExistence type="predicted"/>
<evidence type="ECO:0000256" key="2">
    <source>
        <dbReference type="ARBA" id="ARBA00022448"/>
    </source>
</evidence>
<keyword evidence="4" id="KW-0762">Sugar transport</keyword>
<dbReference type="Pfam" id="PF03610">
    <property type="entry name" value="EIIA-man"/>
    <property type="match status" value="1"/>
</dbReference>
<keyword evidence="5" id="KW-0808">Transferase</keyword>
<dbReference type="RefSeq" id="WP_090250714.1">
    <property type="nucleotide sequence ID" value="NZ_FOAA01000002.1"/>
</dbReference>
<sequence length="131" mass="14140">MSVGLMIITHNHIGEDLLSTARSMMGTIPLDTYCLAVSQSGDPDVLLGKAIDAYHRLNQGDGVLVLTDMYGSTPSNIANRLTQHPKVQVIAGLNLPMLVRVLNYPTLRLHELVNKAISGGHDGILLCETHS</sequence>
<dbReference type="OrthoDB" id="7065728at2"/>
<dbReference type="GO" id="GO:0005737">
    <property type="term" value="C:cytoplasm"/>
    <property type="evidence" value="ECO:0007669"/>
    <property type="project" value="UniProtKB-SubCell"/>
</dbReference>
<dbReference type="GO" id="GO:0016020">
    <property type="term" value="C:membrane"/>
    <property type="evidence" value="ECO:0007669"/>
    <property type="project" value="InterPro"/>
</dbReference>